<comment type="caution">
    <text evidence="1">The sequence shown here is derived from an EMBL/GenBank/DDBJ whole genome shotgun (WGS) entry which is preliminary data.</text>
</comment>
<evidence type="ECO:0000313" key="2">
    <source>
        <dbReference type="Proteomes" id="UP000243217"/>
    </source>
</evidence>
<protein>
    <submittedName>
        <fullName evidence="1">Uncharacterized protein</fullName>
    </submittedName>
</protein>
<organism evidence="1 2">
    <name type="scientific">Thraustotheca clavata</name>
    <dbReference type="NCBI Taxonomy" id="74557"/>
    <lineage>
        <taxon>Eukaryota</taxon>
        <taxon>Sar</taxon>
        <taxon>Stramenopiles</taxon>
        <taxon>Oomycota</taxon>
        <taxon>Saprolegniomycetes</taxon>
        <taxon>Saprolegniales</taxon>
        <taxon>Achlyaceae</taxon>
        <taxon>Thraustotheca</taxon>
    </lineage>
</organism>
<dbReference type="Proteomes" id="UP000243217">
    <property type="component" value="Unassembled WGS sequence"/>
</dbReference>
<sequence>MGVGRCSAEGKPANLSLLTIGKICLLNPTCHETLEEDDTLTQFAGVTQICDLTNYRNSKLRIRSSPNCYKTHRY</sequence>
<proteinExistence type="predicted"/>
<name>A0A1W0ACT7_9STRA</name>
<gene>
    <name evidence="1" type="ORF">THRCLA_20050</name>
</gene>
<dbReference type="AlphaFoldDB" id="A0A1W0ACT7"/>
<keyword evidence="2" id="KW-1185">Reference proteome</keyword>
<dbReference type="EMBL" id="JNBS01000055">
    <property type="protein sequence ID" value="OQS07840.1"/>
    <property type="molecule type" value="Genomic_DNA"/>
</dbReference>
<evidence type="ECO:0000313" key="1">
    <source>
        <dbReference type="EMBL" id="OQS07840.1"/>
    </source>
</evidence>
<reference evidence="1 2" key="1">
    <citation type="journal article" date="2014" name="Genome Biol. Evol.">
        <title>The secreted proteins of Achlya hypogyna and Thraustotheca clavata identify the ancestral oomycete secretome and reveal gene acquisitions by horizontal gene transfer.</title>
        <authorList>
            <person name="Misner I."/>
            <person name="Blouin N."/>
            <person name="Leonard G."/>
            <person name="Richards T.A."/>
            <person name="Lane C.E."/>
        </authorList>
    </citation>
    <scope>NUCLEOTIDE SEQUENCE [LARGE SCALE GENOMIC DNA]</scope>
    <source>
        <strain evidence="1 2">ATCC 34112</strain>
    </source>
</reference>
<accession>A0A1W0ACT7</accession>